<comment type="caution">
    <text evidence="2">The sequence shown here is derived from an EMBL/GenBank/DDBJ whole genome shotgun (WGS) entry which is preliminary data.</text>
</comment>
<dbReference type="EMBL" id="JAYMYR010000011">
    <property type="protein sequence ID" value="KAK7333080.1"/>
    <property type="molecule type" value="Genomic_DNA"/>
</dbReference>
<feature type="compositionally biased region" description="Basic and acidic residues" evidence="1">
    <location>
        <begin position="264"/>
        <end position="274"/>
    </location>
</feature>
<organism evidence="2 3">
    <name type="scientific">Phaseolus coccineus</name>
    <name type="common">Scarlet runner bean</name>
    <name type="synonym">Phaseolus multiflorus</name>
    <dbReference type="NCBI Taxonomy" id="3886"/>
    <lineage>
        <taxon>Eukaryota</taxon>
        <taxon>Viridiplantae</taxon>
        <taxon>Streptophyta</taxon>
        <taxon>Embryophyta</taxon>
        <taxon>Tracheophyta</taxon>
        <taxon>Spermatophyta</taxon>
        <taxon>Magnoliopsida</taxon>
        <taxon>eudicotyledons</taxon>
        <taxon>Gunneridae</taxon>
        <taxon>Pentapetalae</taxon>
        <taxon>rosids</taxon>
        <taxon>fabids</taxon>
        <taxon>Fabales</taxon>
        <taxon>Fabaceae</taxon>
        <taxon>Papilionoideae</taxon>
        <taxon>50 kb inversion clade</taxon>
        <taxon>NPAAA clade</taxon>
        <taxon>indigoferoid/millettioid clade</taxon>
        <taxon>Phaseoleae</taxon>
        <taxon>Phaseolus</taxon>
    </lineage>
</organism>
<sequence length="292" mass="32545">MLSLRKRTVENRNSRGAVVRKEEVVTLTRKLHGSTKAKGEKLHGSTKAKGEKLHGSTKAKGEKLHGSKKAKGEKLYGSTKAKGEKLYGSTKAKGEKLQRPPSNNHLQPIKLPLPPPPTTPTFRESMYHPVMKGYGMFSGQTNNQDFVQFESSKRQEERALLSTFMANAKANVTKYSDAEGSDAEGSDAKESEADNIISSEESEAESEAEDTNSEEFEAEDMSSEESEAENSISSEESEAESEVESEAENTNSEESDEAEDSDDEPPRRQVDIHRAMRTLSMQRQERRNYAYW</sequence>
<proteinExistence type="predicted"/>
<evidence type="ECO:0000313" key="3">
    <source>
        <dbReference type="Proteomes" id="UP001374584"/>
    </source>
</evidence>
<feature type="region of interest" description="Disordered" evidence="1">
    <location>
        <begin position="29"/>
        <end position="125"/>
    </location>
</feature>
<protein>
    <submittedName>
        <fullName evidence="2">Uncharacterized protein</fullName>
    </submittedName>
</protein>
<dbReference type="Proteomes" id="UP001374584">
    <property type="component" value="Unassembled WGS sequence"/>
</dbReference>
<feature type="compositionally biased region" description="Acidic residues" evidence="1">
    <location>
        <begin position="200"/>
        <end position="228"/>
    </location>
</feature>
<feature type="compositionally biased region" description="Acidic residues" evidence="1">
    <location>
        <begin position="235"/>
        <end position="263"/>
    </location>
</feature>
<accession>A0AAN9QCU5</accession>
<dbReference type="AlphaFoldDB" id="A0AAN9QCU5"/>
<keyword evidence="3" id="KW-1185">Reference proteome</keyword>
<gene>
    <name evidence="2" type="ORF">VNO80_29841</name>
</gene>
<reference evidence="2 3" key="1">
    <citation type="submission" date="2024-01" db="EMBL/GenBank/DDBJ databases">
        <title>The genomes of 5 underutilized Papilionoideae crops provide insights into root nodulation and disease resistanc.</title>
        <authorList>
            <person name="Jiang F."/>
        </authorList>
    </citation>
    <scope>NUCLEOTIDE SEQUENCE [LARGE SCALE GENOMIC DNA]</scope>
    <source>
        <strain evidence="2">JINMINGXINNONG_FW02</strain>
        <tissue evidence="2">Leaves</tissue>
    </source>
</reference>
<evidence type="ECO:0000313" key="2">
    <source>
        <dbReference type="EMBL" id="KAK7333080.1"/>
    </source>
</evidence>
<feature type="compositionally biased region" description="Basic and acidic residues" evidence="1">
    <location>
        <begin position="283"/>
        <end position="292"/>
    </location>
</feature>
<evidence type="ECO:0000256" key="1">
    <source>
        <dbReference type="SAM" id="MobiDB-lite"/>
    </source>
</evidence>
<feature type="compositionally biased region" description="Basic and acidic residues" evidence="1">
    <location>
        <begin position="37"/>
        <end position="74"/>
    </location>
</feature>
<name>A0AAN9QCU5_PHACN</name>
<feature type="region of interest" description="Disordered" evidence="1">
    <location>
        <begin position="173"/>
        <end position="292"/>
    </location>
</feature>